<dbReference type="GO" id="GO:0005886">
    <property type="term" value="C:plasma membrane"/>
    <property type="evidence" value="ECO:0007669"/>
    <property type="project" value="UniProtKB-ARBA"/>
</dbReference>
<sequence>MSSLNPSTKLIGLVVMTMILAGVHNPILNVVVFLVASILCLQSLIKEHRGVHLYFYPMIPITLLAIGMFFTGYRFTSAPSSVVNSHIMTGSTLAMIPGNVYNGLIFASRVLVYASIGLLFALTSDPVTMVRSFEKQLHVPQMFAYGLLAAWNVFPHMAQEYKKTKIAFQARGIHVLPFSPKLLVTLMVKTTRWSDELAMAMESRGFSSHQTRTSYQAPVIRKRDMIFLAVTCVLFPFCCIVL</sequence>
<organism evidence="7 8">
    <name type="scientific">Grylomicrobium aquisgranensis</name>
    <dbReference type="NCBI Taxonomy" id="2926318"/>
    <lineage>
        <taxon>Bacteria</taxon>
        <taxon>Bacillati</taxon>
        <taxon>Bacillota</taxon>
        <taxon>Erysipelotrichia</taxon>
        <taxon>Erysipelotrichales</taxon>
        <taxon>Erysipelotrichaceae</taxon>
        <taxon>Grylomicrobium</taxon>
    </lineage>
</organism>
<dbReference type="PANTHER" id="PTHR34857">
    <property type="entry name" value="SLL0384 PROTEIN"/>
    <property type="match status" value="1"/>
</dbReference>
<evidence type="ECO:0000256" key="5">
    <source>
        <dbReference type="ARBA" id="ARBA00023136"/>
    </source>
</evidence>
<evidence type="ECO:0000313" key="8">
    <source>
        <dbReference type="Proteomes" id="UP001286174"/>
    </source>
</evidence>
<evidence type="ECO:0000313" key="7">
    <source>
        <dbReference type="EMBL" id="MDX8418927.1"/>
    </source>
</evidence>
<keyword evidence="5 6" id="KW-0472">Membrane</keyword>
<evidence type="ECO:0000256" key="1">
    <source>
        <dbReference type="ARBA" id="ARBA00004141"/>
    </source>
</evidence>
<evidence type="ECO:0000256" key="2">
    <source>
        <dbReference type="ARBA" id="ARBA00022475"/>
    </source>
</evidence>
<keyword evidence="8" id="KW-1185">Reference proteome</keyword>
<proteinExistence type="predicted"/>
<dbReference type="CDD" id="cd16914">
    <property type="entry name" value="EcfT"/>
    <property type="match status" value="1"/>
</dbReference>
<comment type="subcellular location">
    <subcellularLocation>
        <location evidence="1">Membrane</location>
        <topology evidence="1">Multi-pass membrane protein</topology>
    </subcellularLocation>
</comment>
<dbReference type="InterPro" id="IPR003339">
    <property type="entry name" value="ABC/ECF_trnsptr_transmembrane"/>
</dbReference>
<dbReference type="AlphaFoldDB" id="A0AB35U3Q2"/>
<evidence type="ECO:0000256" key="4">
    <source>
        <dbReference type="ARBA" id="ARBA00022989"/>
    </source>
</evidence>
<dbReference type="PANTHER" id="PTHR34857:SF2">
    <property type="entry name" value="SLL0384 PROTEIN"/>
    <property type="match status" value="1"/>
</dbReference>
<reference evidence="7 8" key="1">
    <citation type="submission" date="2022-03" db="EMBL/GenBank/DDBJ databases">
        <title>Novel taxa within the pig intestine.</title>
        <authorList>
            <person name="Wylensek D."/>
            <person name="Bishof K."/>
            <person name="Afrizal A."/>
            <person name="Clavel T."/>
        </authorList>
    </citation>
    <scope>NUCLEOTIDE SEQUENCE [LARGE SCALE GENOMIC DNA]</scope>
    <source>
        <strain evidence="7 8">CLA-KB-P133</strain>
    </source>
</reference>
<keyword evidence="2" id="KW-1003">Cell membrane</keyword>
<name>A0AB35U3Q2_9FIRM</name>
<feature type="transmembrane region" description="Helical" evidence="6">
    <location>
        <begin position="12"/>
        <end position="41"/>
    </location>
</feature>
<evidence type="ECO:0000256" key="6">
    <source>
        <dbReference type="SAM" id="Phobius"/>
    </source>
</evidence>
<dbReference type="InterPro" id="IPR051611">
    <property type="entry name" value="ECF_transporter_component"/>
</dbReference>
<evidence type="ECO:0000256" key="3">
    <source>
        <dbReference type="ARBA" id="ARBA00022692"/>
    </source>
</evidence>
<dbReference type="EMBL" id="JALBUR010000003">
    <property type="protein sequence ID" value="MDX8418927.1"/>
    <property type="molecule type" value="Genomic_DNA"/>
</dbReference>
<accession>A0AB35U3Q2</accession>
<feature type="transmembrane region" description="Helical" evidence="6">
    <location>
        <begin position="53"/>
        <end position="73"/>
    </location>
</feature>
<gene>
    <name evidence="7" type="ORF">MOZ60_02330</name>
</gene>
<feature type="transmembrane region" description="Helical" evidence="6">
    <location>
        <begin position="100"/>
        <end position="122"/>
    </location>
</feature>
<keyword evidence="3 6" id="KW-0812">Transmembrane</keyword>
<protein>
    <submittedName>
        <fullName evidence="7">Energy-coupling factor transporter transmembrane protein EcfT</fullName>
    </submittedName>
</protein>
<keyword evidence="4 6" id="KW-1133">Transmembrane helix</keyword>
<dbReference type="RefSeq" id="WP_370595500.1">
    <property type="nucleotide sequence ID" value="NZ_JALBUR010000003.1"/>
</dbReference>
<dbReference type="Pfam" id="PF02361">
    <property type="entry name" value="CbiQ"/>
    <property type="match status" value="1"/>
</dbReference>
<dbReference type="Proteomes" id="UP001286174">
    <property type="component" value="Unassembled WGS sequence"/>
</dbReference>
<comment type="caution">
    <text evidence="7">The sequence shown here is derived from an EMBL/GenBank/DDBJ whole genome shotgun (WGS) entry which is preliminary data.</text>
</comment>